<accession>A0AAN9FMH3</accession>
<dbReference type="Proteomes" id="UP001372338">
    <property type="component" value="Unassembled WGS sequence"/>
</dbReference>
<name>A0AAN9FMH3_CROPI</name>
<dbReference type="AlphaFoldDB" id="A0AAN9FMH3"/>
<proteinExistence type="predicted"/>
<sequence length="346" mass="39049">MDCISLRKQLCFPEALLVFESYFPSLDLGVFPTSRVSFSSLMERWKELDFTEEEEQVIVQLLEEEITDENQEGEWLIGKREPIGIKRNLFKTGHTKADNTVGDTENDVTVLKEGVTEKEVTGVLEGLKVWSLSNESANEEKEKDVGSDKEGIIESNIIDPPVGKVSDVGTEFEESSTTKSNIDSNALNNATIPSDIMQGSDGLHGHARNIVGMEQLTKDVATERTVMKGMRKWKRSAREHPKQDSVFTADLLQKRKQECKAIVEDYWFGGRSVQEKLASISQGLVTWGKLHFGEIPRRVKQVQDRLQLLQQSSQTQDVVEELKVVEKELDVPHKHGILYCTGSWPN</sequence>
<gene>
    <name evidence="1" type="ORF">RIF29_17207</name>
</gene>
<evidence type="ECO:0000313" key="2">
    <source>
        <dbReference type="Proteomes" id="UP001372338"/>
    </source>
</evidence>
<keyword evidence="2" id="KW-1185">Reference proteome</keyword>
<dbReference type="EMBL" id="JAYWIO010000003">
    <property type="protein sequence ID" value="KAK7276075.1"/>
    <property type="molecule type" value="Genomic_DNA"/>
</dbReference>
<reference evidence="1 2" key="1">
    <citation type="submission" date="2024-01" db="EMBL/GenBank/DDBJ databases">
        <title>The genomes of 5 underutilized Papilionoideae crops provide insights into root nodulation and disease resistanc.</title>
        <authorList>
            <person name="Yuan L."/>
        </authorList>
    </citation>
    <scope>NUCLEOTIDE SEQUENCE [LARGE SCALE GENOMIC DNA]</scope>
    <source>
        <strain evidence="1">ZHUSHIDOU_FW_LH</strain>
        <tissue evidence="1">Leaf</tissue>
    </source>
</reference>
<organism evidence="1 2">
    <name type="scientific">Crotalaria pallida</name>
    <name type="common">Smooth rattlebox</name>
    <name type="synonym">Crotalaria striata</name>
    <dbReference type="NCBI Taxonomy" id="3830"/>
    <lineage>
        <taxon>Eukaryota</taxon>
        <taxon>Viridiplantae</taxon>
        <taxon>Streptophyta</taxon>
        <taxon>Embryophyta</taxon>
        <taxon>Tracheophyta</taxon>
        <taxon>Spermatophyta</taxon>
        <taxon>Magnoliopsida</taxon>
        <taxon>eudicotyledons</taxon>
        <taxon>Gunneridae</taxon>
        <taxon>Pentapetalae</taxon>
        <taxon>rosids</taxon>
        <taxon>fabids</taxon>
        <taxon>Fabales</taxon>
        <taxon>Fabaceae</taxon>
        <taxon>Papilionoideae</taxon>
        <taxon>50 kb inversion clade</taxon>
        <taxon>genistoids sensu lato</taxon>
        <taxon>core genistoids</taxon>
        <taxon>Crotalarieae</taxon>
        <taxon>Crotalaria</taxon>
    </lineage>
</organism>
<comment type="caution">
    <text evidence="1">The sequence shown here is derived from an EMBL/GenBank/DDBJ whole genome shotgun (WGS) entry which is preliminary data.</text>
</comment>
<evidence type="ECO:0000313" key="1">
    <source>
        <dbReference type="EMBL" id="KAK7276075.1"/>
    </source>
</evidence>
<protein>
    <submittedName>
        <fullName evidence="1">Uncharacterized protein</fullName>
    </submittedName>
</protein>